<dbReference type="RefSeq" id="WP_190960158.1">
    <property type="nucleotide sequence ID" value="NZ_JACJTU010000102.1"/>
</dbReference>
<evidence type="ECO:0000313" key="2">
    <source>
        <dbReference type="Proteomes" id="UP000637383"/>
    </source>
</evidence>
<name>A0ABR8KM71_9NOSO</name>
<evidence type="ECO:0000313" key="1">
    <source>
        <dbReference type="EMBL" id="MBD2739674.1"/>
    </source>
</evidence>
<comment type="caution">
    <text evidence="1">The sequence shown here is derived from an EMBL/GenBank/DDBJ whole genome shotgun (WGS) entry which is preliminary data.</text>
</comment>
<dbReference type="Proteomes" id="UP000637383">
    <property type="component" value="Unassembled WGS sequence"/>
</dbReference>
<proteinExistence type="predicted"/>
<dbReference type="EMBL" id="JACJTU010000102">
    <property type="protein sequence ID" value="MBD2739674.1"/>
    <property type="molecule type" value="Genomic_DNA"/>
</dbReference>
<accession>A0ABR8KM71</accession>
<protein>
    <submittedName>
        <fullName evidence="1">Uncharacterized protein</fullName>
    </submittedName>
</protein>
<sequence>MAALLVGLVVLLAVEDLVDLVDLVVVLAFGCTTEAAGDSSLTEGNGSTMDWMWIGVD</sequence>
<organism evidence="1 2">
    <name type="scientific">Nostoc paludosum FACHB-159</name>
    <dbReference type="NCBI Taxonomy" id="2692908"/>
    <lineage>
        <taxon>Bacteria</taxon>
        <taxon>Bacillati</taxon>
        <taxon>Cyanobacteriota</taxon>
        <taxon>Cyanophyceae</taxon>
        <taxon>Nostocales</taxon>
        <taxon>Nostocaceae</taxon>
        <taxon>Nostoc</taxon>
    </lineage>
</organism>
<keyword evidence="2" id="KW-1185">Reference proteome</keyword>
<reference evidence="1 2" key="1">
    <citation type="journal article" date="2020" name="ISME J.">
        <title>Comparative genomics reveals insights into cyanobacterial evolution and habitat adaptation.</title>
        <authorList>
            <person name="Chen M.Y."/>
            <person name="Teng W.K."/>
            <person name="Zhao L."/>
            <person name="Hu C.X."/>
            <person name="Zhou Y.K."/>
            <person name="Han B.P."/>
            <person name="Song L.R."/>
            <person name="Shu W.S."/>
        </authorList>
    </citation>
    <scope>NUCLEOTIDE SEQUENCE [LARGE SCALE GENOMIC DNA]</scope>
    <source>
        <strain evidence="1 2">FACHB-159</strain>
    </source>
</reference>
<gene>
    <name evidence="1" type="ORF">H6H03_38495</name>
</gene>